<dbReference type="Proteomes" id="UP000792457">
    <property type="component" value="Unassembled WGS sequence"/>
</dbReference>
<evidence type="ECO:0000313" key="2">
    <source>
        <dbReference type="EMBL" id="KAG8226776.1"/>
    </source>
</evidence>
<name>A0A8K0NYJ0_LADFU</name>
<gene>
    <name evidence="2" type="ORF">J437_LFUL006300</name>
</gene>
<dbReference type="AlphaFoldDB" id="A0A8K0NYJ0"/>
<feature type="domain" description="Helitron helicase-like" evidence="1">
    <location>
        <begin position="8"/>
        <end position="61"/>
    </location>
</feature>
<reference evidence="2" key="1">
    <citation type="submission" date="2013-04" db="EMBL/GenBank/DDBJ databases">
        <authorList>
            <person name="Qu J."/>
            <person name="Murali S.C."/>
            <person name="Bandaranaike D."/>
            <person name="Bellair M."/>
            <person name="Blankenburg K."/>
            <person name="Chao H."/>
            <person name="Dinh H."/>
            <person name="Doddapaneni H."/>
            <person name="Downs B."/>
            <person name="Dugan-Rocha S."/>
            <person name="Elkadiri S."/>
            <person name="Gnanaolivu R.D."/>
            <person name="Hernandez B."/>
            <person name="Javaid M."/>
            <person name="Jayaseelan J.C."/>
            <person name="Lee S."/>
            <person name="Li M."/>
            <person name="Ming W."/>
            <person name="Munidasa M."/>
            <person name="Muniz J."/>
            <person name="Nguyen L."/>
            <person name="Ongeri F."/>
            <person name="Osuji N."/>
            <person name="Pu L.-L."/>
            <person name="Puazo M."/>
            <person name="Qu C."/>
            <person name="Quiroz J."/>
            <person name="Raj R."/>
            <person name="Weissenberger G."/>
            <person name="Xin Y."/>
            <person name="Zou X."/>
            <person name="Han Y."/>
            <person name="Richards S."/>
            <person name="Worley K."/>
            <person name="Muzny D."/>
            <person name="Gibbs R."/>
        </authorList>
    </citation>
    <scope>NUCLEOTIDE SEQUENCE</scope>
    <source>
        <strain evidence="2">Sampled in the wild</strain>
    </source>
</reference>
<dbReference type="InterPro" id="IPR025476">
    <property type="entry name" value="Helitron_helicase-like"/>
</dbReference>
<dbReference type="Pfam" id="PF14214">
    <property type="entry name" value="Helitron_like_N"/>
    <property type="match status" value="1"/>
</dbReference>
<accession>A0A8K0NYJ0</accession>
<organism evidence="2 3">
    <name type="scientific">Ladona fulva</name>
    <name type="common">Scarce chaser dragonfly</name>
    <name type="synonym">Libellula fulva</name>
    <dbReference type="NCBI Taxonomy" id="123851"/>
    <lineage>
        <taxon>Eukaryota</taxon>
        <taxon>Metazoa</taxon>
        <taxon>Ecdysozoa</taxon>
        <taxon>Arthropoda</taxon>
        <taxon>Hexapoda</taxon>
        <taxon>Insecta</taxon>
        <taxon>Pterygota</taxon>
        <taxon>Palaeoptera</taxon>
        <taxon>Odonata</taxon>
        <taxon>Epiprocta</taxon>
        <taxon>Anisoptera</taxon>
        <taxon>Libelluloidea</taxon>
        <taxon>Libellulidae</taxon>
        <taxon>Ladona</taxon>
    </lineage>
</organism>
<evidence type="ECO:0000259" key="1">
    <source>
        <dbReference type="Pfam" id="PF14214"/>
    </source>
</evidence>
<protein>
    <recommendedName>
        <fullName evidence="1">Helitron helicase-like domain-containing protein</fullName>
    </recommendedName>
</protein>
<evidence type="ECO:0000313" key="3">
    <source>
        <dbReference type="Proteomes" id="UP000792457"/>
    </source>
</evidence>
<comment type="caution">
    <text evidence="2">The sequence shown here is derived from an EMBL/GenBank/DDBJ whole genome shotgun (WGS) entry which is preliminary data.</text>
</comment>
<reference evidence="2" key="2">
    <citation type="submission" date="2017-10" db="EMBL/GenBank/DDBJ databases">
        <title>Ladona fulva Genome sequencing and assembly.</title>
        <authorList>
            <person name="Murali S."/>
            <person name="Richards S."/>
            <person name="Bandaranaike D."/>
            <person name="Bellair M."/>
            <person name="Blankenburg K."/>
            <person name="Chao H."/>
            <person name="Dinh H."/>
            <person name="Doddapaneni H."/>
            <person name="Dugan-Rocha S."/>
            <person name="Elkadiri S."/>
            <person name="Gnanaolivu R."/>
            <person name="Hernandez B."/>
            <person name="Skinner E."/>
            <person name="Javaid M."/>
            <person name="Lee S."/>
            <person name="Li M."/>
            <person name="Ming W."/>
            <person name="Munidasa M."/>
            <person name="Muniz J."/>
            <person name="Nguyen L."/>
            <person name="Hughes D."/>
            <person name="Osuji N."/>
            <person name="Pu L.-L."/>
            <person name="Puazo M."/>
            <person name="Qu C."/>
            <person name="Quiroz J."/>
            <person name="Raj R."/>
            <person name="Weissenberger G."/>
            <person name="Xin Y."/>
            <person name="Zou X."/>
            <person name="Han Y."/>
            <person name="Worley K."/>
            <person name="Muzny D."/>
            <person name="Gibbs R."/>
        </authorList>
    </citation>
    <scope>NUCLEOTIDE SEQUENCE</scope>
    <source>
        <strain evidence="2">Sampled in the wild</strain>
    </source>
</reference>
<proteinExistence type="predicted"/>
<keyword evidence="3" id="KW-1185">Reference proteome</keyword>
<sequence>MKEMLIKGQPTSERQDLIARVFKQKQLKRFDVITKGHVFGAPKFWMYTIESQKQGLPHSHNFIWLTNKIKPSEIDEIISAEFPDPIEDSELFTIVKKHDPGTIRRAPEDGVLIVKLKANCNTKIEIEIDRLSLFRRCFQKCFKRIST</sequence>
<dbReference type="EMBL" id="KZ308296">
    <property type="protein sequence ID" value="KAG8226776.1"/>
    <property type="molecule type" value="Genomic_DNA"/>
</dbReference>
<dbReference type="OrthoDB" id="1728974at2759"/>